<evidence type="ECO:0000256" key="1">
    <source>
        <dbReference type="SAM" id="Phobius"/>
    </source>
</evidence>
<keyword evidence="1" id="KW-1133">Transmembrane helix</keyword>
<keyword evidence="1" id="KW-0812">Transmembrane</keyword>
<organism evidence="2 3">
    <name type="scientific">Pseudomonas frederiksbergensis</name>
    <dbReference type="NCBI Taxonomy" id="104087"/>
    <lineage>
        <taxon>Bacteria</taxon>
        <taxon>Pseudomonadati</taxon>
        <taxon>Pseudomonadota</taxon>
        <taxon>Gammaproteobacteria</taxon>
        <taxon>Pseudomonadales</taxon>
        <taxon>Pseudomonadaceae</taxon>
        <taxon>Pseudomonas</taxon>
    </lineage>
</organism>
<accession>A0A1J0EFC0</accession>
<dbReference type="EMBL" id="CP017886">
    <property type="protein sequence ID" value="APC14592.1"/>
    <property type="molecule type" value="Genomic_DNA"/>
</dbReference>
<dbReference type="AlphaFoldDB" id="A0A1J0EFC0"/>
<gene>
    <name evidence="2" type="ORF">BLL42_02150</name>
</gene>
<dbReference type="GeneID" id="46907006"/>
<evidence type="ECO:0000313" key="2">
    <source>
        <dbReference type="EMBL" id="APC14592.1"/>
    </source>
</evidence>
<keyword evidence="1" id="KW-0472">Membrane</keyword>
<sequence length="152" mass="17556">MWGSDELWAWLNQFGIICTIVGFALAVVTFVYVRKVRVLLVSKSRLPAVYGDITRLMPEVRAGLKTWEDSKEDVIHKLYEVRGHIQNIRPSLGSKEKALADVLISLLAYERKWYSSKVSEMSRDDGWYISRRMTEFEVMLNGLDKDNEAARI</sequence>
<proteinExistence type="predicted"/>
<feature type="transmembrane region" description="Helical" evidence="1">
    <location>
        <begin position="12"/>
        <end position="33"/>
    </location>
</feature>
<dbReference type="Proteomes" id="UP000182567">
    <property type="component" value="Chromosome"/>
</dbReference>
<evidence type="ECO:0008006" key="4">
    <source>
        <dbReference type="Google" id="ProtNLM"/>
    </source>
</evidence>
<evidence type="ECO:0000313" key="3">
    <source>
        <dbReference type="Proteomes" id="UP000182567"/>
    </source>
</evidence>
<name>A0A1J0EFC0_9PSED</name>
<dbReference type="OrthoDB" id="9923619at2"/>
<protein>
    <recommendedName>
        <fullName evidence="4">DUF4760 domain-containing protein</fullName>
    </recommendedName>
</protein>
<reference evidence="3" key="1">
    <citation type="submission" date="2016-10" db="EMBL/GenBank/DDBJ databases">
        <title>Pseudomonas frederiksbergensis ERGS4:02 complete genome.</title>
        <authorList>
            <person name="Kumar R."/>
            <person name="Acharya V."/>
            <person name="Singh D."/>
        </authorList>
    </citation>
    <scope>NUCLEOTIDE SEQUENCE [LARGE SCALE GENOMIC DNA]</scope>
    <source>
        <strain evidence="3">ERGS4:02</strain>
    </source>
</reference>
<dbReference type="RefSeq" id="WP_071550593.1">
    <property type="nucleotide sequence ID" value="NZ_CP017886.1"/>
</dbReference>